<gene>
    <name evidence="1" type="ORF">BV22DRAFT_775318</name>
</gene>
<keyword evidence="2" id="KW-1185">Reference proteome</keyword>
<sequence length="201" mass="22322">MPVSYDHYTGALCRQVFDGQLGSCLVIAVAPRQRLKGQLPAEIHPYIHRSLLRAASRKTGPSVRGGSLSNQDVRATAGSVRSYIVCFSCCTGNKVQVTKGEDERTIHVISPLSLPRWRISASFGWVLVGRSRGNKARRHGNDMPTPIKQPGITIRPPRMACEHESRITGFWHIRQLRFSSSAHEIYSDSPSLTLDPYTKAI</sequence>
<dbReference type="Proteomes" id="UP000790709">
    <property type="component" value="Unassembled WGS sequence"/>
</dbReference>
<proteinExistence type="predicted"/>
<accession>A0ACB8B7G0</accession>
<reference evidence="1" key="1">
    <citation type="journal article" date="2021" name="New Phytol.">
        <title>Evolutionary innovations through gain and loss of genes in the ectomycorrhizal Boletales.</title>
        <authorList>
            <person name="Wu G."/>
            <person name="Miyauchi S."/>
            <person name="Morin E."/>
            <person name="Kuo A."/>
            <person name="Drula E."/>
            <person name="Varga T."/>
            <person name="Kohler A."/>
            <person name="Feng B."/>
            <person name="Cao Y."/>
            <person name="Lipzen A."/>
            <person name="Daum C."/>
            <person name="Hundley H."/>
            <person name="Pangilinan J."/>
            <person name="Johnson J."/>
            <person name="Barry K."/>
            <person name="LaButti K."/>
            <person name="Ng V."/>
            <person name="Ahrendt S."/>
            <person name="Min B."/>
            <person name="Choi I.G."/>
            <person name="Park H."/>
            <person name="Plett J.M."/>
            <person name="Magnuson J."/>
            <person name="Spatafora J.W."/>
            <person name="Nagy L.G."/>
            <person name="Henrissat B."/>
            <person name="Grigoriev I.V."/>
            <person name="Yang Z.L."/>
            <person name="Xu J."/>
            <person name="Martin F.M."/>
        </authorList>
    </citation>
    <scope>NUCLEOTIDE SEQUENCE</scope>
    <source>
        <strain evidence="1">KUC20120723A-06</strain>
    </source>
</reference>
<protein>
    <submittedName>
        <fullName evidence="1">Uncharacterized protein</fullName>
    </submittedName>
</protein>
<comment type="caution">
    <text evidence="1">The sequence shown here is derived from an EMBL/GenBank/DDBJ whole genome shotgun (WGS) entry which is preliminary data.</text>
</comment>
<dbReference type="EMBL" id="MU266557">
    <property type="protein sequence ID" value="KAH7920818.1"/>
    <property type="molecule type" value="Genomic_DNA"/>
</dbReference>
<evidence type="ECO:0000313" key="2">
    <source>
        <dbReference type="Proteomes" id="UP000790709"/>
    </source>
</evidence>
<name>A0ACB8B7G0_9AGAM</name>
<organism evidence="1 2">
    <name type="scientific">Leucogyrophana mollusca</name>
    <dbReference type="NCBI Taxonomy" id="85980"/>
    <lineage>
        <taxon>Eukaryota</taxon>
        <taxon>Fungi</taxon>
        <taxon>Dikarya</taxon>
        <taxon>Basidiomycota</taxon>
        <taxon>Agaricomycotina</taxon>
        <taxon>Agaricomycetes</taxon>
        <taxon>Agaricomycetidae</taxon>
        <taxon>Boletales</taxon>
        <taxon>Boletales incertae sedis</taxon>
        <taxon>Leucogyrophana</taxon>
    </lineage>
</organism>
<evidence type="ECO:0000313" key="1">
    <source>
        <dbReference type="EMBL" id="KAH7920818.1"/>
    </source>
</evidence>